<evidence type="ECO:0000313" key="9">
    <source>
        <dbReference type="EMBL" id="PJA46993.1"/>
    </source>
</evidence>
<keyword evidence="3" id="KW-0819">tRNA processing</keyword>
<dbReference type="GO" id="GO:0016779">
    <property type="term" value="F:nucleotidyltransferase activity"/>
    <property type="evidence" value="ECO:0007669"/>
    <property type="project" value="UniProtKB-KW"/>
</dbReference>
<dbReference type="Gene3D" id="1.10.3090.10">
    <property type="entry name" value="cca-adding enzyme, domain 2"/>
    <property type="match status" value="1"/>
</dbReference>
<gene>
    <name evidence="9" type="ORF">CO172_03285</name>
</gene>
<keyword evidence="4" id="KW-0548">Nucleotidyltransferase</keyword>
<dbReference type="SUPFAM" id="SSF81891">
    <property type="entry name" value="Poly A polymerase C-terminal region-like"/>
    <property type="match status" value="1"/>
</dbReference>
<evidence type="ECO:0000256" key="5">
    <source>
        <dbReference type="ARBA" id="ARBA00022723"/>
    </source>
</evidence>
<name>A0A2M7XGJ8_9BACT</name>
<organism evidence="9 10">
    <name type="scientific">Candidatus Uhrbacteria bacterium CG_4_9_14_3_um_filter_36_7</name>
    <dbReference type="NCBI Taxonomy" id="1975033"/>
    <lineage>
        <taxon>Bacteria</taxon>
        <taxon>Candidatus Uhriibacteriota</taxon>
    </lineage>
</organism>
<dbReference type="GO" id="GO:0000049">
    <property type="term" value="F:tRNA binding"/>
    <property type="evidence" value="ECO:0007669"/>
    <property type="project" value="TreeGrafter"/>
</dbReference>
<dbReference type="Pfam" id="PF01743">
    <property type="entry name" value="PolyA_pol"/>
    <property type="match status" value="1"/>
</dbReference>
<reference evidence="10" key="1">
    <citation type="submission" date="2017-09" db="EMBL/GenBank/DDBJ databases">
        <title>Depth-based differentiation of microbial function through sediment-hosted aquifers and enrichment of novel symbionts in the deep terrestrial subsurface.</title>
        <authorList>
            <person name="Probst A.J."/>
            <person name="Ladd B."/>
            <person name="Jarett J.K."/>
            <person name="Geller-Mcgrath D.E."/>
            <person name="Sieber C.M.K."/>
            <person name="Emerson J.B."/>
            <person name="Anantharaman K."/>
            <person name="Thomas B.C."/>
            <person name="Malmstrom R."/>
            <person name="Stieglmeier M."/>
            <person name="Klingl A."/>
            <person name="Woyke T."/>
            <person name="Ryan C.M."/>
            <person name="Banfield J.F."/>
        </authorList>
    </citation>
    <scope>NUCLEOTIDE SEQUENCE [LARGE SCALE GENOMIC DNA]</scope>
</reference>
<evidence type="ECO:0000256" key="3">
    <source>
        <dbReference type="ARBA" id="ARBA00022694"/>
    </source>
</evidence>
<evidence type="ECO:0000256" key="1">
    <source>
        <dbReference type="ARBA" id="ARBA00001946"/>
    </source>
</evidence>
<keyword evidence="7" id="KW-0694">RNA-binding</keyword>
<protein>
    <recommendedName>
        <fullName evidence="8">Poly A polymerase head domain-containing protein</fullName>
    </recommendedName>
</protein>
<sequence length="442" mass="51518">MSRLAQTNFKNIEKKISFLSIFFKTFPYGNIYLVGGAVRDLFLNRKTNDIDLVIQHVPKNKLELFLQKYGNLYFVEKKFGTYKFIFKNNPDLIFDIALPRTEESLSTSRGGYREFSIKSQKDLPIEKDLSRRDFTINAMAYNLRLKNLIDPFKGKQDLQKHLIRSVGDAKQRFKEDHSRVLRAIRFACELQFSLSRSMVQTIKNFSVQIDEKNFQVSKEIKAREFIKSFFSDPIQSICLFERFDLLKYVFSIPFSFQKKTIKRLKILQQKKAPLSLLLVGLIFDLPSQEQTIIIRELRFSGFPTNCPLYINQKEINWLLAATYSLKTTKITDLSNVEFEKCFLAPPSALLLLLLQAEKESNPKQIDPTVYQIQKRINELYRITNTPKGSLIAPLITALDILQYLPDLPKHQIGKCLLIVREKQLQGTFKTRGQVLRWLKSQS</sequence>
<dbReference type="AlphaFoldDB" id="A0A2M7XGJ8"/>
<dbReference type="SUPFAM" id="SSF81301">
    <property type="entry name" value="Nucleotidyltransferase"/>
    <property type="match status" value="1"/>
</dbReference>
<keyword evidence="2 7" id="KW-0808">Transferase</keyword>
<feature type="domain" description="Poly A polymerase head" evidence="8">
    <location>
        <begin position="31"/>
        <end position="164"/>
    </location>
</feature>
<keyword evidence="5" id="KW-0479">Metal-binding</keyword>
<evidence type="ECO:0000256" key="6">
    <source>
        <dbReference type="ARBA" id="ARBA00022842"/>
    </source>
</evidence>
<dbReference type="GO" id="GO:0008033">
    <property type="term" value="P:tRNA processing"/>
    <property type="evidence" value="ECO:0007669"/>
    <property type="project" value="UniProtKB-KW"/>
</dbReference>
<evidence type="ECO:0000256" key="2">
    <source>
        <dbReference type="ARBA" id="ARBA00022679"/>
    </source>
</evidence>
<dbReference type="PANTHER" id="PTHR46173:SF1">
    <property type="entry name" value="CCA TRNA NUCLEOTIDYLTRANSFERASE 1, MITOCHONDRIAL"/>
    <property type="match status" value="1"/>
</dbReference>
<dbReference type="PANTHER" id="PTHR46173">
    <property type="entry name" value="CCA TRNA NUCLEOTIDYLTRANSFERASE 1, MITOCHONDRIAL"/>
    <property type="match status" value="1"/>
</dbReference>
<comment type="cofactor">
    <cofactor evidence="1">
        <name>Mg(2+)</name>
        <dbReference type="ChEBI" id="CHEBI:18420"/>
    </cofactor>
</comment>
<comment type="similarity">
    <text evidence="7">Belongs to the tRNA nucleotidyltransferase/poly(A) polymerase family.</text>
</comment>
<dbReference type="InterPro" id="IPR002646">
    <property type="entry name" value="PolA_pol_head_dom"/>
</dbReference>
<dbReference type="Gene3D" id="3.30.460.10">
    <property type="entry name" value="Beta Polymerase, domain 2"/>
    <property type="match status" value="1"/>
</dbReference>
<dbReference type="EMBL" id="PFWS01000051">
    <property type="protein sequence ID" value="PJA46993.1"/>
    <property type="molecule type" value="Genomic_DNA"/>
</dbReference>
<dbReference type="Proteomes" id="UP000229749">
    <property type="component" value="Unassembled WGS sequence"/>
</dbReference>
<comment type="caution">
    <text evidence="9">The sequence shown here is derived from an EMBL/GenBank/DDBJ whole genome shotgun (WGS) entry which is preliminary data.</text>
</comment>
<dbReference type="CDD" id="cd05398">
    <property type="entry name" value="NT_ClassII-CCAase"/>
    <property type="match status" value="1"/>
</dbReference>
<keyword evidence="6" id="KW-0460">Magnesium</keyword>
<evidence type="ECO:0000256" key="7">
    <source>
        <dbReference type="RuleBase" id="RU003953"/>
    </source>
</evidence>
<accession>A0A2M7XGJ8</accession>
<dbReference type="InterPro" id="IPR043519">
    <property type="entry name" value="NT_sf"/>
</dbReference>
<dbReference type="GO" id="GO:0046872">
    <property type="term" value="F:metal ion binding"/>
    <property type="evidence" value="ECO:0007669"/>
    <property type="project" value="UniProtKB-KW"/>
</dbReference>
<evidence type="ECO:0000313" key="10">
    <source>
        <dbReference type="Proteomes" id="UP000229749"/>
    </source>
</evidence>
<proteinExistence type="inferred from homology"/>
<dbReference type="InterPro" id="IPR050264">
    <property type="entry name" value="Bact_CCA-adding_enz_type3_sf"/>
</dbReference>
<evidence type="ECO:0000259" key="8">
    <source>
        <dbReference type="Pfam" id="PF01743"/>
    </source>
</evidence>
<evidence type="ECO:0000256" key="4">
    <source>
        <dbReference type="ARBA" id="ARBA00022695"/>
    </source>
</evidence>